<dbReference type="Pfam" id="PF23368">
    <property type="entry name" value="DUF7092"/>
    <property type="match status" value="1"/>
</dbReference>
<dbReference type="GO" id="GO:0051603">
    <property type="term" value="P:proteolysis involved in protein catabolic process"/>
    <property type="evidence" value="ECO:0007669"/>
    <property type="project" value="TreeGrafter"/>
</dbReference>
<keyword evidence="7" id="KW-0812">Transmembrane</keyword>
<comment type="caution">
    <text evidence="10">The sequence shown here is derived from an EMBL/GenBank/DDBJ whole genome shotgun (WGS) entry which is preliminary data.</text>
</comment>
<name>A0A151JIC8_9VIBR</name>
<keyword evidence="1 6" id="KW-0645">Protease</keyword>
<evidence type="ECO:0000256" key="3">
    <source>
        <dbReference type="ARBA" id="ARBA00022801"/>
    </source>
</evidence>
<evidence type="ECO:0000256" key="2">
    <source>
        <dbReference type="ARBA" id="ARBA00022723"/>
    </source>
</evidence>
<accession>A0A151JIC8</accession>
<sequence>MSRIQGTAFAPRSSERHEAMLDLSQANFVALHINGDIISCEQHHVTVSDPVGNLPIRFTFAQGWVFVAPRSAAIEQWLLRHRKRRTRFVDWMEGNITAWVVSSFICIAILLWGYVYALPWASDKIAERLPDSVSLLLGEKILQTLDEHLVPSELDASQQQAIRLRVAQHVEKLAPLPFAINVQFRSSAQGANAFALPGGTIILLDELVALAETPAQLDSIILHELGHVHHRHMMKQLVQSTILSVSVSLITGESSGIVDNLAGMGVFIASNGQSREAEKQADHYAKLAMRQIYGSSEPMAEMFERFQQQSEGEVPAWLSTHPDFDSRIDAARSDSR</sequence>
<protein>
    <submittedName>
        <fullName evidence="10">Zn-dependent protease</fullName>
    </submittedName>
</protein>
<dbReference type="InterPro" id="IPR001915">
    <property type="entry name" value="Peptidase_M48"/>
</dbReference>
<dbReference type="GO" id="GO:0016020">
    <property type="term" value="C:membrane"/>
    <property type="evidence" value="ECO:0007669"/>
    <property type="project" value="TreeGrafter"/>
</dbReference>
<keyword evidence="2" id="KW-0479">Metal-binding</keyword>
<organism evidence="10 11">
    <name type="scientific">Vibrio cidicii</name>
    <dbReference type="NCBI Taxonomy" id="1763883"/>
    <lineage>
        <taxon>Bacteria</taxon>
        <taxon>Pseudomonadati</taxon>
        <taxon>Pseudomonadota</taxon>
        <taxon>Gammaproteobacteria</taxon>
        <taxon>Vibrionales</taxon>
        <taxon>Vibrionaceae</taxon>
        <taxon>Vibrio</taxon>
    </lineage>
</organism>
<keyword evidence="4 6" id="KW-0862">Zinc</keyword>
<dbReference type="PANTHER" id="PTHR22726:SF1">
    <property type="entry name" value="METALLOENDOPEPTIDASE OMA1, MITOCHONDRIAL"/>
    <property type="match status" value="1"/>
</dbReference>
<evidence type="ECO:0000259" key="8">
    <source>
        <dbReference type="Pfam" id="PF01435"/>
    </source>
</evidence>
<evidence type="ECO:0000256" key="1">
    <source>
        <dbReference type="ARBA" id="ARBA00022670"/>
    </source>
</evidence>
<feature type="domain" description="DUF7092" evidence="9">
    <location>
        <begin position="4"/>
        <end position="80"/>
    </location>
</feature>
<comment type="similarity">
    <text evidence="6">Belongs to the peptidase M48 family.</text>
</comment>
<evidence type="ECO:0000256" key="5">
    <source>
        <dbReference type="ARBA" id="ARBA00023049"/>
    </source>
</evidence>
<dbReference type="GO" id="GO:0004222">
    <property type="term" value="F:metalloendopeptidase activity"/>
    <property type="evidence" value="ECO:0007669"/>
    <property type="project" value="InterPro"/>
</dbReference>
<dbReference type="EMBL" id="LOMK01000001">
    <property type="protein sequence ID" value="KYN25323.1"/>
    <property type="molecule type" value="Genomic_DNA"/>
</dbReference>
<evidence type="ECO:0000256" key="4">
    <source>
        <dbReference type="ARBA" id="ARBA00022833"/>
    </source>
</evidence>
<feature type="domain" description="Peptidase M48" evidence="8">
    <location>
        <begin position="170"/>
        <end position="333"/>
    </location>
</feature>
<dbReference type="Proteomes" id="UP000075349">
    <property type="component" value="Unassembled WGS sequence"/>
</dbReference>
<dbReference type="Pfam" id="PF01435">
    <property type="entry name" value="Peptidase_M48"/>
    <property type="match status" value="1"/>
</dbReference>
<dbReference type="CDD" id="cd07332">
    <property type="entry name" value="M48C_Oma1_like"/>
    <property type="match status" value="1"/>
</dbReference>
<keyword evidence="7" id="KW-1133">Transmembrane helix</keyword>
<comment type="cofactor">
    <cofactor evidence="6">
        <name>Zn(2+)</name>
        <dbReference type="ChEBI" id="CHEBI:29105"/>
    </cofactor>
    <text evidence="6">Binds 1 zinc ion per subunit.</text>
</comment>
<dbReference type="InterPro" id="IPR051156">
    <property type="entry name" value="Mito/Outer_Membr_Metalloprot"/>
</dbReference>
<dbReference type="GO" id="GO:0046872">
    <property type="term" value="F:metal ion binding"/>
    <property type="evidence" value="ECO:0007669"/>
    <property type="project" value="UniProtKB-KW"/>
</dbReference>
<dbReference type="PANTHER" id="PTHR22726">
    <property type="entry name" value="METALLOENDOPEPTIDASE OMA1"/>
    <property type="match status" value="1"/>
</dbReference>
<dbReference type="Gene3D" id="3.30.2010.10">
    <property type="entry name" value="Metalloproteases ('zincins'), catalytic domain"/>
    <property type="match status" value="1"/>
</dbReference>
<evidence type="ECO:0000256" key="7">
    <source>
        <dbReference type="SAM" id="Phobius"/>
    </source>
</evidence>
<evidence type="ECO:0000313" key="11">
    <source>
        <dbReference type="Proteomes" id="UP000075349"/>
    </source>
</evidence>
<feature type="transmembrane region" description="Helical" evidence="7">
    <location>
        <begin position="96"/>
        <end position="118"/>
    </location>
</feature>
<dbReference type="AlphaFoldDB" id="A0A151JIC8"/>
<evidence type="ECO:0000313" key="10">
    <source>
        <dbReference type="EMBL" id="KYN25323.1"/>
    </source>
</evidence>
<dbReference type="InterPro" id="IPR055518">
    <property type="entry name" value="DUF7092"/>
</dbReference>
<keyword evidence="7" id="KW-0472">Membrane</keyword>
<reference evidence="11" key="1">
    <citation type="submission" date="2015-12" db="EMBL/GenBank/DDBJ databases">
        <authorList>
            <person name="Tarr C.L."/>
            <person name="Gladney L.M."/>
        </authorList>
    </citation>
    <scope>NUCLEOTIDE SEQUENCE [LARGE SCALE GENOMIC DNA]</scope>
    <source>
        <strain evidence="11">2756-81</strain>
    </source>
</reference>
<evidence type="ECO:0000259" key="9">
    <source>
        <dbReference type="Pfam" id="PF23368"/>
    </source>
</evidence>
<gene>
    <name evidence="10" type="ORF">AUQ44_06695</name>
</gene>
<evidence type="ECO:0000256" key="6">
    <source>
        <dbReference type="RuleBase" id="RU003983"/>
    </source>
</evidence>
<keyword evidence="5 6" id="KW-0482">Metalloprotease</keyword>
<keyword evidence="3 6" id="KW-0378">Hydrolase</keyword>
<proteinExistence type="inferred from homology"/>